<name>H2ZZB6_LATCH</name>
<dbReference type="EMBL" id="AFYH01233798">
    <property type="status" value="NOT_ANNOTATED_CDS"/>
    <property type="molecule type" value="Genomic_DNA"/>
</dbReference>
<dbReference type="PANTHER" id="PTHR14491">
    <property type="entry name" value="SOSONDOWAH, ISOFORM G"/>
    <property type="match status" value="1"/>
</dbReference>
<feature type="domain" description="SOWAHA-C winged helix-turn-helix" evidence="6">
    <location>
        <begin position="6"/>
        <end position="78"/>
    </location>
</feature>
<reference evidence="7" key="2">
    <citation type="submission" date="2025-08" db="UniProtKB">
        <authorList>
            <consortium name="Ensembl"/>
        </authorList>
    </citation>
    <scope>IDENTIFICATION</scope>
</reference>
<dbReference type="eggNOG" id="KOG1082">
    <property type="taxonomic scope" value="Eukaryota"/>
</dbReference>
<feature type="repeat" description="ANK" evidence="4">
    <location>
        <begin position="292"/>
        <end position="313"/>
    </location>
</feature>
<evidence type="ECO:0000313" key="8">
    <source>
        <dbReference type="Proteomes" id="UP000008672"/>
    </source>
</evidence>
<dbReference type="SUPFAM" id="SSF48403">
    <property type="entry name" value="Ankyrin repeat"/>
    <property type="match status" value="1"/>
</dbReference>
<dbReference type="HOGENOM" id="CLU_041239_2_0_1"/>
<gene>
    <name evidence="7" type="primary">SOWAHC</name>
</gene>
<protein>
    <submittedName>
        <fullName evidence="7">Sosondowah ankyrin repeat domain family member C</fullName>
    </submittedName>
</protein>
<dbReference type="PANTHER" id="PTHR14491:SF4">
    <property type="entry name" value="ANKYRIN REPEAT DOMAIN-CONTAINING PROTEIN SOWAHC"/>
    <property type="match status" value="1"/>
</dbReference>
<dbReference type="InterPro" id="IPR058889">
    <property type="entry name" value="WHD_SOWAHA-C"/>
</dbReference>
<reference evidence="8" key="1">
    <citation type="submission" date="2011-08" db="EMBL/GenBank/DDBJ databases">
        <title>The draft genome of Latimeria chalumnae.</title>
        <authorList>
            <person name="Di Palma F."/>
            <person name="Alfoldi J."/>
            <person name="Johnson J."/>
            <person name="Berlin A."/>
            <person name="Gnerre S."/>
            <person name="Jaffe D."/>
            <person name="MacCallum I."/>
            <person name="Young S."/>
            <person name="Walker B.J."/>
            <person name="Lander E."/>
            <person name="Lindblad-Toh K."/>
        </authorList>
    </citation>
    <scope>NUCLEOTIDE SEQUENCE [LARGE SCALE GENOMIC DNA]</scope>
    <source>
        <strain evidence="8">Wild caught</strain>
    </source>
</reference>
<dbReference type="Gene3D" id="1.25.40.20">
    <property type="entry name" value="Ankyrin repeat-containing domain"/>
    <property type="match status" value="1"/>
</dbReference>
<dbReference type="Ensembl" id="ENSLACT00000002759.1">
    <property type="protein sequence ID" value="ENSLACP00000002737.1"/>
    <property type="gene ID" value="ENSLACG00000002447.1"/>
</dbReference>
<dbReference type="STRING" id="7897.ENSLACP00000002737"/>
<dbReference type="AlphaFoldDB" id="H2ZZB6"/>
<evidence type="ECO:0000256" key="2">
    <source>
        <dbReference type="ARBA" id="ARBA00023043"/>
    </source>
</evidence>
<dbReference type="Pfam" id="PF12796">
    <property type="entry name" value="Ank_2"/>
    <property type="match status" value="1"/>
</dbReference>
<proteinExistence type="inferred from homology"/>
<comment type="similarity">
    <text evidence="3">Belongs to the SOWAH family.</text>
</comment>
<feature type="compositionally biased region" description="Polar residues" evidence="5">
    <location>
        <begin position="154"/>
        <end position="165"/>
    </location>
</feature>
<dbReference type="InterPro" id="IPR002110">
    <property type="entry name" value="Ankyrin_rpt"/>
</dbReference>
<keyword evidence="2 4" id="KW-0040">ANK repeat</keyword>
<dbReference type="GeneTree" id="ENSGT00950000183003"/>
<keyword evidence="1" id="KW-0677">Repeat</keyword>
<dbReference type="InterPro" id="IPR036770">
    <property type="entry name" value="Ankyrin_rpt-contain_sf"/>
</dbReference>
<organism evidence="7 8">
    <name type="scientific">Latimeria chalumnae</name>
    <name type="common">Coelacanth</name>
    <dbReference type="NCBI Taxonomy" id="7897"/>
    <lineage>
        <taxon>Eukaryota</taxon>
        <taxon>Metazoa</taxon>
        <taxon>Chordata</taxon>
        <taxon>Craniata</taxon>
        <taxon>Vertebrata</taxon>
        <taxon>Euteleostomi</taxon>
        <taxon>Coelacanthiformes</taxon>
        <taxon>Coelacanthidae</taxon>
        <taxon>Latimeria</taxon>
    </lineage>
</organism>
<dbReference type="PROSITE" id="PS50088">
    <property type="entry name" value="ANK_REPEAT"/>
    <property type="match status" value="1"/>
</dbReference>
<feature type="region of interest" description="Disordered" evidence="5">
    <location>
        <begin position="97"/>
        <end position="168"/>
    </location>
</feature>
<keyword evidence="8" id="KW-1185">Reference proteome</keyword>
<dbReference type="OMA" id="RYCAPEP"/>
<dbReference type="InParanoid" id="H2ZZB6"/>
<evidence type="ECO:0000256" key="4">
    <source>
        <dbReference type="PROSITE-ProRule" id="PRU00023"/>
    </source>
</evidence>
<feature type="compositionally biased region" description="Basic residues" evidence="5">
    <location>
        <begin position="115"/>
        <end position="125"/>
    </location>
</feature>
<sequence>MATEDFSFSAVVGFLAERGGKVKNVELVEHFKVFLSDPATKAPQRERFKEFVNAVACVRQESGVKYVCLKKKYREQQQGVVVGEAGGDATGAGREEICEKRDSSRNQGVSPAQISRRRTSRKGLRRGQVVTEDQQGSRLENGEVQAEAPCPVTTAGSESGGNTPRSNRKNFRELMINSSPQLRRSVAHKISVPVKSESDSTSLTSSIDEDTGSIALDPLEHSWMLSASDGKWECLEELLACDPNLITKKDFVTGLTCLHWAAKHGKQELIALLVSFAKKRDIPVNINTKSSGGYTPLHLAAMHGHAEVVKLLVGAYDADVDIRDYSGKKAWQYLGGSAAEEVKGLICVADECDPESSLSNGGGRWRFSKVLPSNLIAHKLANVSEEDACDSSLVKHKGVNRKSSVSSRMKPKLNKMRFKTQIIHTTASFRESENEELPLKSHMKSRPKSTVFG</sequence>
<dbReference type="Proteomes" id="UP000008672">
    <property type="component" value="Unassembled WGS sequence"/>
</dbReference>
<evidence type="ECO:0000256" key="5">
    <source>
        <dbReference type="SAM" id="MobiDB-lite"/>
    </source>
</evidence>
<dbReference type="PROSITE" id="PS50297">
    <property type="entry name" value="ANK_REP_REGION"/>
    <property type="match status" value="1"/>
</dbReference>
<reference evidence="7" key="3">
    <citation type="submission" date="2025-09" db="UniProtKB">
        <authorList>
            <consortium name="Ensembl"/>
        </authorList>
    </citation>
    <scope>IDENTIFICATION</scope>
</reference>
<evidence type="ECO:0000256" key="3">
    <source>
        <dbReference type="ARBA" id="ARBA00038122"/>
    </source>
</evidence>
<evidence type="ECO:0000313" key="7">
    <source>
        <dbReference type="Ensembl" id="ENSLACP00000002737.1"/>
    </source>
</evidence>
<evidence type="ECO:0000259" key="6">
    <source>
        <dbReference type="Pfam" id="PF25877"/>
    </source>
</evidence>
<dbReference type="Pfam" id="PF25877">
    <property type="entry name" value="WHD_SOWAH"/>
    <property type="match status" value="1"/>
</dbReference>
<evidence type="ECO:0000256" key="1">
    <source>
        <dbReference type="ARBA" id="ARBA00022737"/>
    </source>
</evidence>
<dbReference type="SMART" id="SM00248">
    <property type="entry name" value="ANK"/>
    <property type="match status" value="2"/>
</dbReference>
<accession>H2ZZB6</accession>
<dbReference type="FunCoup" id="H2ZZB6">
    <property type="interactions" value="168"/>
</dbReference>
<feature type="region of interest" description="Disordered" evidence="5">
    <location>
        <begin position="429"/>
        <end position="453"/>
    </location>
</feature>